<sequence>MDDYIPGINAPTFRELVIQNQNKRSMRLENKFVEKMEESLIKWRPAASSHKGTLMAVNGTHPFQLNRDPERDDIQHNNPDDNIERQVGSTATRSTKYNTADNSIIHNFVSWLYGSSLINEGNQDSPREQSDSNSTEEFEPDGFSFMPSTRDIPYTPSTPVIAPHDENGDEQQPNLDTLRTVVIPNIDPSHREMYESFYDVPIPVTYLGMPAVHPDNAVRHGNNERQEENKGWLSQFGWPCGGSSTTEEIDQTPGIFTCFQ</sequence>
<keyword evidence="3" id="KW-1185">Reference proteome</keyword>
<dbReference type="Proteomes" id="UP001377567">
    <property type="component" value="Unassembled WGS sequence"/>
</dbReference>
<gene>
    <name evidence="2" type="ORF">DAKH74_029540</name>
</gene>
<proteinExistence type="predicted"/>
<dbReference type="AlphaFoldDB" id="A0AAV5S0E9"/>
<feature type="compositionally biased region" description="Basic and acidic residues" evidence="1">
    <location>
        <begin position="67"/>
        <end position="84"/>
    </location>
</feature>
<name>A0AAV5S0E9_MAUHU</name>
<organism evidence="2 3">
    <name type="scientific">Maudiozyma humilis</name>
    <name type="common">Sour dough yeast</name>
    <name type="synonym">Kazachstania humilis</name>
    <dbReference type="NCBI Taxonomy" id="51915"/>
    <lineage>
        <taxon>Eukaryota</taxon>
        <taxon>Fungi</taxon>
        <taxon>Dikarya</taxon>
        <taxon>Ascomycota</taxon>
        <taxon>Saccharomycotina</taxon>
        <taxon>Saccharomycetes</taxon>
        <taxon>Saccharomycetales</taxon>
        <taxon>Saccharomycetaceae</taxon>
        <taxon>Maudiozyma</taxon>
    </lineage>
</organism>
<feature type="region of interest" description="Disordered" evidence="1">
    <location>
        <begin position="60"/>
        <end position="92"/>
    </location>
</feature>
<evidence type="ECO:0000313" key="2">
    <source>
        <dbReference type="EMBL" id="GMM56338.1"/>
    </source>
</evidence>
<dbReference type="EMBL" id="BTGD01000008">
    <property type="protein sequence ID" value="GMM56338.1"/>
    <property type="molecule type" value="Genomic_DNA"/>
</dbReference>
<comment type="caution">
    <text evidence="2">The sequence shown here is derived from an EMBL/GenBank/DDBJ whole genome shotgun (WGS) entry which is preliminary data.</text>
</comment>
<feature type="region of interest" description="Disordered" evidence="1">
    <location>
        <begin position="120"/>
        <end position="172"/>
    </location>
</feature>
<accession>A0AAV5S0E9</accession>
<protein>
    <submittedName>
        <fullName evidence="2">Uncharacterized protein</fullName>
    </submittedName>
</protein>
<reference evidence="2 3" key="1">
    <citation type="journal article" date="2023" name="Elife">
        <title>Identification of key yeast species and microbe-microbe interactions impacting larval growth of Drosophila in the wild.</title>
        <authorList>
            <person name="Mure A."/>
            <person name="Sugiura Y."/>
            <person name="Maeda R."/>
            <person name="Honda K."/>
            <person name="Sakurai N."/>
            <person name="Takahashi Y."/>
            <person name="Watada M."/>
            <person name="Katoh T."/>
            <person name="Gotoh A."/>
            <person name="Gotoh Y."/>
            <person name="Taniguchi I."/>
            <person name="Nakamura K."/>
            <person name="Hayashi T."/>
            <person name="Katayama T."/>
            <person name="Uemura T."/>
            <person name="Hattori Y."/>
        </authorList>
    </citation>
    <scope>NUCLEOTIDE SEQUENCE [LARGE SCALE GENOMIC DNA]</scope>
    <source>
        <strain evidence="2 3">KH-74</strain>
    </source>
</reference>
<evidence type="ECO:0000313" key="3">
    <source>
        <dbReference type="Proteomes" id="UP001377567"/>
    </source>
</evidence>
<evidence type="ECO:0000256" key="1">
    <source>
        <dbReference type="SAM" id="MobiDB-lite"/>
    </source>
</evidence>